<evidence type="ECO:0000256" key="1">
    <source>
        <dbReference type="SAM" id="Phobius"/>
    </source>
</evidence>
<keyword evidence="1" id="KW-0812">Transmembrane</keyword>
<organism evidence="2 3">
    <name type="scientific">Shivajiella indica</name>
    <dbReference type="NCBI Taxonomy" id="872115"/>
    <lineage>
        <taxon>Bacteria</taxon>
        <taxon>Pseudomonadati</taxon>
        <taxon>Bacteroidota</taxon>
        <taxon>Cytophagia</taxon>
        <taxon>Cytophagales</taxon>
        <taxon>Cyclobacteriaceae</taxon>
        <taxon>Shivajiella</taxon>
    </lineage>
</organism>
<keyword evidence="3" id="KW-1185">Reference proteome</keyword>
<dbReference type="Proteomes" id="UP001597414">
    <property type="component" value="Unassembled WGS sequence"/>
</dbReference>
<keyword evidence="1" id="KW-1133">Transmembrane helix</keyword>
<evidence type="ECO:0008006" key="4">
    <source>
        <dbReference type="Google" id="ProtNLM"/>
    </source>
</evidence>
<proteinExistence type="predicted"/>
<comment type="caution">
    <text evidence="2">The sequence shown here is derived from an EMBL/GenBank/DDBJ whole genome shotgun (WGS) entry which is preliminary data.</text>
</comment>
<keyword evidence="1" id="KW-0472">Membrane</keyword>
<reference evidence="3" key="1">
    <citation type="journal article" date="2019" name="Int. J. Syst. Evol. Microbiol.">
        <title>The Global Catalogue of Microorganisms (GCM) 10K type strain sequencing project: providing services to taxonomists for standard genome sequencing and annotation.</title>
        <authorList>
            <consortium name="The Broad Institute Genomics Platform"/>
            <consortium name="The Broad Institute Genome Sequencing Center for Infectious Disease"/>
            <person name="Wu L."/>
            <person name="Ma J."/>
        </authorList>
    </citation>
    <scope>NUCLEOTIDE SEQUENCE [LARGE SCALE GENOMIC DNA]</scope>
    <source>
        <strain evidence="3">KCTC 19812</strain>
    </source>
</reference>
<evidence type="ECO:0000313" key="3">
    <source>
        <dbReference type="Proteomes" id="UP001597414"/>
    </source>
</evidence>
<accession>A0ABW5BAQ2</accession>
<dbReference type="EMBL" id="JBHUIV010000014">
    <property type="protein sequence ID" value="MFD2201755.1"/>
    <property type="molecule type" value="Genomic_DNA"/>
</dbReference>
<feature type="transmembrane region" description="Helical" evidence="1">
    <location>
        <begin position="6"/>
        <end position="25"/>
    </location>
</feature>
<gene>
    <name evidence="2" type="ORF">ACFSKV_09265</name>
</gene>
<protein>
    <recommendedName>
        <fullName evidence="4">DUF4348 domain-containing protein</fullName>
    </recommendedName>
</protein>
<dbReference type="RefSeq" id="WP_380801694.1">
    <property type="nucleotide sequence ID" value="NZ_JBHUIV010000014.1"/>
</dbReference>
<dbReference type="Gene3D" id="3.10.450.410">
    <property type="match status" value="1"/>
</dbReference>
<sequence length="147" mass="17658">MNNWSGLSFIFFMIMSALFYSHDLYGQKKPKGMVKIKGGPPENFDVFYSRFHQDSIFQLSRLKDPLLGMKKINGQETPWTLDNWDYMTTKIQDFDASHYKTKTKRKKKYFEQEIWSENLEYHAAYRFELHGSKWYLVFAYKEDSSND</sequence>
<name>A0ABW5BAQ2_9BACT</name>
<evidence type="ECO:0000313" key="2">
    <source>
        <dbReference type="EMBL" id="MFD2201755.1"/>
    </source>
</evidence>